<protein>
    <submittedName>
        <fullName evidence="7">Class I SAM-dependent methyltransferase</fullName>
        <ecNumber evidence="7">2.1.1.-</ecNumber>
    </submittedName>
</protein>
<evidence type="ECO:0000256" key="2">
    <source>
        <dbReference type="ARBA" id="ARBA00022603"/>
    </source>
</evidence>
<keyword evidence="4" id="KW-0949">S-adenosyl-L-methionine</keyword>
<dbReference type="RefSeq" id="WP_413782163.1">
    <property type="nucleotide sequence ID" value="NZ_JAUOZS010000001.1"/>
</dbReference>
<name>A0ABU3P4Y7_9FIRM</name>
<evidence type="ECO:0000313" key="7">
    <source>
        <dbReference type="EMBL" id="MDT8903715.1"/>
    </source>
</evidence>
<dbReference type="GO" id="GO:0032259">
    <property type="term" value="P:methylation"/>
    <property type="evidence" value="ECO:0007669"/>
    <property type="project" value="UniProtKB-KW"/>
</dbReference>
<dbReference type="PANTHER" id="PTHR43667">
    <property type="entry name" value="CYCLOPROPANE-FATTY-ACYL-PHOSPHOLIPID SYNTHASE"/>
    <property type="match status" value="1"/>
</dbReference>
<gene>
    <name evidence="7" type="ORF">Q4T40_21005</name>
</gene>
<dbReference type="GO" id="GO:0008168">
    <property type="term" value="F:methyltransferase activity"/>
    <property type="evidence" value="ECO:0007669"/>
    <property type="project" value="UniProtKB-KW"/>
</dbReference>
<dbReference type="Pfam" id="PF02353">
    <property type="entry name" value="CMAS"/>
    <property type="match status" value="1"/>
</dbReference>
<organism evidence="7 8">
    <name type="scientific">Anaeroselena agilis</name>
    <dbReference type="NCBI Taxonomy" id="3063788"/>
    <lineage>
        <taxon>Bacteria</taxon>
        <taxon>Bacillati</taxon>
        <taxon>Bacillota</taxon>
        <taxon>Negativicutes</taxon>
        <taxon>Acetonemataceae</taxon>
        <taxon>Anaeroselena</taxon>
    </lineage>
</organism>
<dbReference type="Pfam" id="PF25371">
    <property type="entry name" value="DUF7884"/>
    <property type="match status" value="1"/>
</dbReference>
<reference evidence="7 8" key="1">
    <citation type="submission" date="2023-07" db="EMBL/GenBank/DDBJ databases">
        <title>The novel representative of Negativicutes class, Anaeroselena agilis gen. nov. sp. nov.</title>
        <authorList>
            <person name="Prokofeva M.I."/>
            <person name="Elcheninov A.G."/>
            <person name="Klyukina A."/>
            <person name="Kublanov I.V."/>
            <person name="Frolov E.N."/>
            <person name="Podosokorskaya O.A."/>
        </authorList>
    </citation>
    <scope>NUCLEOTIDE SEQUENCE [LARGE SCALE GENOMIC DNA]</scope>
    <source>
        <strain evidence="7 8">4137-cl</strain>
    </source>
</reference>
<proteinExistence type="inferred from homology"/>
<comment type="similarity">
    <text evidence="1">Belongs to the CFA/CMAS family.</text>
</comment>
<evidence type="ECO:0000256" key="3">
    <source>
        <dbReference type="ARBA" id="ARBA00022679"/>
    </source>
</evidence>
<dbReference type="InterPro" id="IPR050723">
    <property type="entry name" value="CFA/CMAS"/>
</dbReference>
<dbReference type="EC" id="2.1.1.-" evidence="7"/>
<evidence type="ECO:0000256" key="5">
    <source>
        <dbReference type="ARBA" id="ARBA00023098"/>
    </source>
</evidence>
<dbReference type="InterPro" id="IPR029063">
    <property type="entry name" value="SAM-dependent_MTases_sf"/>
</dbReference>
<dbReference type="InterPro" id="IPR057206">
    <property type="entry name" value="DUF7884"/>
</dbReference>
<evidence type="ECO:0000259" key="6">
    <source>
        <dbReference type="Pfam" id="PF25371"/>
    </source>
</evidence>
<dbReference type="SUPFAM" id="SSF53335">
    <property type="entry name" value="S-adenosyl-L-methionine-dependent methyltransferases"/>
    <property type="match status" value="1"/>
</dbReference>
<dbReference type="PANTHER" id="PTHR43667:SF1">
    <property type="entry name" value="CYCLOPROPANE-FATTY-ACYL-PHOSPHOLIPID SYNTHASE"/>
    <property type="match status" value="1"/>
</dbReference>
<sequence>MNLGMQVMEKQLLKNLLGKIRHGGLRVRYWDGEEADYGDAPPAVKLVFRKNPAIAAALDDPVLALGEAYMDRILDYEGRLDDLLNLLGDNQTLFAKSDAATSVWKAAGRLANRTQAKENIQHHYDLGNDFFAAWLDKTMSYSCAYFKHETDSLDQAQLQKIDHILRKLDLHPGDRLLDIGSGWGWLIITAAQTYGVNALGITLSEEQYRKTRERIAALGLSDKVDVELVNYLDLDEDRHRFDKIVSVGMFEHVGKDNIPKYFNKIYRLLAPAGLSLLHTITSTRETALGNTWMKKYIFPGGYVPTLREIIWQLPEYGFQMINAESLRRHYAMTLDRWHENFDRQADAVRTKFGDRFYRMWDLYLKACAASFRIAALDIHQLVFTKGVNNDLPLTNDHIYA</sequence>
<feature type="domain" description="DUF7884" evidence="6">
    <location>
        <begin position="13"/>
        <end position="97"/>
    </location>
</feature>
<keyword evidence="3 7" id="KW-0808">Transferase</keyword>
<comment type="caution">
    <text evidence="7">The sequence shown here is derived from an EMBL/GenBank/DDBJ whole genome shotgun (WGS) entry which is preliminary data.</text>
</comment>
<dbReference type="InterPro" id="IPR003333">
    <property type="entry name" value="CMAS"/>
</dbReference>
<keyword evidence="2 7" id="KW-0489">Methyltransferase</keyword>
<dbReference type="PIRSF" id="PIRSF003085">
    <property type="entry name" value="CMAS"/>
    <property type="match status" value="1"/>
</dbReference>
<evidence type="ECO:0000256" key="4">
    <source>
        <dbReference type="ARBA" id="ARBA00022691"/>
    </source>
</evidence>
<accession>A0ABU3P4Y7</accession>
<evidence type="ECO:0000313" key="8">
    <source>
        <dbReference type="Proteomes" id="UP001254848"/>
    </source>
</evidence>
<keyword evidence="5" id="KW-0443">Lipid metabolism</keyword>
<dbReference type="Gene3D" id="3.40.50.150">
    <property type="entry name" value="Vaccinia Virus protein VP39"/>
    <property type="match status" value="1"/>
</dbReference>
<dbReference type="Proteomes" id="UP001254848">
    <property type="component" value="Unassembled WGS sequence"/>
</dbReference>
<dbReference type="CDD" id="cd02440">
    <property type="entry name" value="AdoMet_MTases"/>
    <property type="match status" value="1"/>
</dbReference>
<keyword evidence="8" id="KW-1185">Reference proteome</keyword>
<dbReference type="EMBL" id="JAUOZS010000001">
    <property type="protein sequence ID" value="MDT8903715.1"/>
    <property type="molecule type" value="Genomic_DNA"/>
</dbReference>
<evidence type="ECO:0000256" key="1">
    <source>
        <dbReference type="ARBA" id="ARBA00010815"/>
    </source>
</evidence>